<organism evidence="3 4">
    <name type="scientific">Bacillus chungangensis</name>
    <dbReference type="NCBI Taxonomy" id="587633"/>
    <lineage>
        <taxon>Bacteria</taxon>
        <taxon>Bacillati</taxon>
        <taxon>Bacillota</taxon>
        <taxon>Bacilli</taxon>
        <taxon>Bacillales</taxon>
        <taxon>Bacillaceae</taxon>
        <taxon>Bacillus</taxon>
    </lineage>
</organism>
<keyword evidence="2" id="KW-1133">Transmembrane helix</keyword>
<evidence type="ECO:0000313" key="4">
    <source>
        <dbReference type="Proteomes" id="UP001223586"/>
    </source>
</evidence>
<keyword evidence="2" id="KW-0472">Membrane</keyword>
<protein>
    <submittedName>
        <fullName evidence="3">Lipopolysaccharide export LptBFGC system permease protein LptF</fullName>
    </submittedName>
</protein>
<dbReference type="RefSeq" id="WP_307227292.1">
    <property type="nucleotide sequence ID" value="NZ_JAUSTT010000004.1"/>
</dbReference>
<keyword evidence="2" id="KW-0812">Transmembrane</keyword>
<accession>A0ABT9WPX2</accession>
<dbReference type="Proteomes" id="UP001223586">
    <property type="component" value="Unassembled WGS sequence"/>
</dbReference>
<dbReference type="PANTHER" id="PTHR40040">
    <property type="entry name" value="SMALL HYDROPHOBIC PROTEIN-RELATED"/>
    <property type="match status" value="1"/>
</dbReference>
<keyword evidence="4" id="KW-1185">Reference proteome</keyword>
<gene>
    <name evidence="3" type="ORF">J2S08_001037</name>
</gene>
<feature type="transmembrane region" description="Helical" evidence="2">
    <location>
        <begin position="67"/>
        <end position="91"/>
    </location>
</feature>
<feature type="transmembrane region" description="Helical" evidence="2">
    <location>
        <begin position="98"/>
        <end position="122"/>
    </location>
</feature>
<evidence type="ECO:0000256" key="1">
    <source>
        <dbReference type="SAM" id="MobiDB-lite"/>
    </source>
</evidence>
<evidence type="ECO:0000256" key="2">
    <source>
        <dbReference type="SAM" id="Phobius"/>
    </source>
</evidence>
<sequence length="124" mass="13832">MNNNSRSNNSKEDSPHRNEQEELRRDRQYNEEMATEMAPPPTSIRDNNDREEVGDEGNGRVMGYTGLVISILALFFWPVFLGAIGVILGFFARRRGSATLGVSSIVIGAFALILGLFILPFLRT</sequence>
<proteinExistence type="predicted"/>
<evidence type="ECO:0000313" key="3">
    <source>
        <dbReference type="EMBL" id="MDQ0175203.1"/>
    </source>
</evidence>
<name>A0ABT9WPX2_9BACI</name>
<feature type="compositionally biased region" description="Basic and acidic residues" evidence="1">
    <location>
        <begin position="9"/>
        <end position="30"/>
    </location>
</feature>
<feature type="region of interest" description="Disordered" evidence="1">
    <location>
        <begin position="1"/>
        <end position="57"/>
    </location>
</feature>
<dbReference type="EMBL" id="JAUSTT010000004">
    <property type="protein sequence ID" value="MDQ0175203.1"/>
    <property type="molecule type" value="Genomic_DNA"/>
</dbReference>
<comment type="caution">
    <text evidence="3">The sequence shown here is derived from an EMBL/GenBank/DDBJ whole genome shotgun (WGS) entry which is preliminary data.</text>
</comment>
<dbReference type="InterPro" id="IPR055338">
    <property type="entry name" value="YqfX-like"/>
</dbReference>
<reference evidence="3 4" key="1">
    <citation type="submission" date="2023-07" db="EMBL/GenBank/DDBJ databases">
        <title>Genomic Encyclopedia of Type Strains, Phase IV (KMG-IV): sequencing the most valuable type-strain genomes for metagenomic binning, comparative biology and taxonomic classification.</title>
        <authorList>
            <person name="Goeker M."/>
        </authorList>
    </citation>
    <scope>NUCLEOTIDE SEQUENCE [LARGE SCALE GENOMIC DNA]</scope>
    <source>
        <strain evidence="3 4">DSM 23837</strain>
    </source>
</reference>
<dbReference type="PANTHER" id="PTHR40040:SF1">
    <property type="entry name" value="MEMBRANE PROTEIN"/>
    <property type="match status" value="1"/>
</dbReference>